<protein>
    <submittedName>
        <fullName evidence="3">Uncharacterized protein</fullName>
    </submittedName>
</protein>
<evidence type="ECO:0000313" key="3">
    <source>
        <dbReference type="EMBL" id="KAJ8435678.1"/>
    </source>
</evidence>
<accession>A0A9Q1K3C7</accession>
<dbReference type="PANTHER" id="PTHR32258">
    <property type="entry name" value="PROTEIN NETWORKED 4A"/>
    <property type="match status" value="1"/>
</dbReference>
<dbReference type="Proteomes" id="UP001153076">
    <property type="component" value="Unassembled WGS sequence"/>
</dbReference>
<keyword evidence="1" id="KW-0175">Coiled coil</keyword>
<feature type="region of interest" description="Disordered" evidence="2">
    <location>
        <begin position="433"/>
        <end position="461"/>
    </location>
</feature>
<reference evidence="3" key="1">
    <citation type="submission" date="2022-04" db="EMBL/GenBank/DDBJ databases">
        <title>Carnegiea gigantea Genome sequencing and assembly v2.</title>
        <authorList>
            <person name="Copetti D."/>
            <person name="Sanderson M.J."/>
            <person name="Burquez A."/>
            <person name="Wojciechowski M.F."/>
        </authorList>
    </citation>
    <scope>NUCLEOTIDE SEQUENCE</scope>
    <source>
        <strain evidence="3">SGP5-SGP5p</strain>
        <tissue evidence="3">Aerial part</tissue>
    </source>
</reference>
<sequence length="536" mass="61266">MGLTESKLEEILAKNISLEALSKEAENELCRLRVANDKLKVEMANEKETLWMKEMRLSEAEATKVLQQNEILELSEIIQHLESQISRISKEYEEAEARVGALSSELQQEKDATELWETLACTFFTELQSACVRGALIKEKFYELIKDYEILEEESCSKGTDIVQLQVQVSGSWKDAPQAQTVNEEKVAAATQLGGRVDLQDVPGRIRAVEKAVIELKQHAEEQHRVTDLAIRQLQLLKSQSSSRHGSRRFTKRFALNPEEVVDNMPIDAPEQGDKCLMKDIVLDQASDRSSDGKKSRRKVSSNDQTFEYWETINHQRGSIDLTVGKPGNPSDLEDRRENRSSRPSLELTVEKELLFVEEEQESLERFPQPHHEDDDNKRMFLERLASDVQKLKNLQTTVQDLKGKLEKCPSKEKSAECLSDYGKKLNKKIKKSPSFDAASTADSVSDGGSGRRRRCSEQARRMSEKIGRLQLDVQKMHFVLMKLDKNKVGQSGTWVPEWNTRVLLRDYLYGHGFRTPRKRIKTQFCGCMRPSSMDD</sequence>
<dbReference type="EMBL" id="JAKOGI010000395">
    <property type="protein sequence ID" value="KAJ8435678.1"/>
    <property type="molecule type" value="Genomic_DNA"/>
</dbReference>
<keyword evidence="4" id="KW-1185">Reference proteome</keyword>
<feature type="coiled-coil region" evidence="1">
    <location>
        <begin position="8"/>
        <end position="38"/>
    </location>
</feature>
<dbReference type="AlphaFoldDB" id="A0A9Q1K3C7"/>
<evidence type="ECO:0000256" key="1">
    <source>
        <dbReference type="SAM" id="Coils"/>
    </source>
</evidence>
<organism evidence="3 4">
    <name type="scientific">Carnegiea gigantea</name>
    <dbReference type="NCBI Taxonomy" id="171969"/>
    <lineage>
        <taxon>Eukaryota</taxon>
        <taxon>Viridiplantae</taxon>
        <taxon>Streptophyta</taxon>
        <taxon>Embryophyta</taxon>
        <taxon>Tracheophyta</taxon>
        <taxon>Spermatophyta</taxon>
        <taxon>Magnoliopsida</taxon>
        <taxon>eudicotyledons</taxon>
        <taxon>Gunneridae</taxon>
        <taxon>Pentapetalae</taxon>
        <taxon>Caryophyllales</taxon>
        <taxon>Cactineae</taxon>
        <taxon>Cactaceae</taxon>
        <taxon>Cactoideae</taxon>
        <taxon>Echinocereeae</taxon>
        <taxon>Carnegiea</taxon>
    </lineage>
</organism>
<dbReference type="OrthoDB" id="10255522at2759"/>
<proteinExistence type="predicted"/>
<evidence type="ECO:0000313" key="4">
    <source>
        <dbReference type="Proteomes" id="UP001153076"/>
    </source>
</evidence>
<dbReference type="PANTHER" id="PTHR32258:SF28">
    <property type="entry name" value="PROTEIN NETWORKED 3A-RELATED"/>
    <property type="match status" value="1"/>
</dbReference>
<dbReference type="InterPro" id="IPR051861">
    <property type="entry name" value="NET_actin-binding_domain"/>
</dbReference>
<comment type="caution">
    <text evidence="3">The sequence shown here is derived from an EMBL/GenBank/DDBJ whole genome shotgun (WGS) entry which is preliminary data.</text>
</comment>
<feature type="coiled-coil region" evidence="1">
    <location>
        <begin position="71"/>
        <end position="112"/>
    </location>
</feature>
<evidence type="ECO:0000256" key="2">
    <source>
        <dbReference type="SAM" id="MobiDB-lite"/>
    </source>
</evidence>
<feature type="region of interest" description="Disordered" evidence="2">
    <location>
        <begin position="319"/>
        <end position="345"/>
    </location>
</feature>
<gene>
    <name evidence="3" type="ORF">Cgig2_014259</name>
</gene>
<name>A0A9Q1K3C7_9CARY</name>